<comment type="caution">
    <text evidence="2">The sequence shown here is derived from an EMBL/GenBank/DDBJ whole genome shotgun (WGS) entry which is preliminary data.</text>
</comment>
<proteinExistence type="predicted"/>
<dbReference type="EMBL" id="MCFG01000277">
    <property type="protein sequence ID" value="ORX76820.1"/>
    <property type="molecule type" value="Genomic_DNA"/>
</dbReference>
<dbReference type="OrthoDB" id="10680880at2759"/>
<gene>
    <name evidence="2" type="ORF">BCR32DRAFT_303127</name>
</gene>
<evidence type="ECO:0000256" key="1">
    <source>
        <dbReference type="SAM" id="MobiDB-lite"/>
    </source>
</evidence>
<reference evidence="2 3" key="2">
    <citation type="submission" date="2016-08" db="EMBL/GenBank/DDBJ databases">
        <title>Pervasive Adenine N6-methylation of Active Genes in Fungi.</title>
        <authorList>
            <consortium name="DOE Joint Genome Institute"/>
            <person name="Mondo S.J."/>
            <person name="Dannebaum R.O."/>
            <person name="Kuo R.C."/>
            <person name="Labutti K."/>
            <person name="Haridas S."/>
            <person name="Kuo A."/>
            <person name="Salamov A."/>
            <person name="Ahrendt S.R."/>
            <person name="Lipzen A."/>
            <person name="Sullivan W."/>
            <person name="Andreopoulos W.B."/>
            <person name="Clum A."/>
            <person name="Lindquist E."/>
            <person name="Daum C."/>
            <person name="Ramamoorthy G.K."/>
            <person name="Gryganskyi A."/>
            <person name="Culley D."/>
            <person name="Magnuson J.K."/>
            <person name="James T.Y."/>
            <person name="O'Malley M.A."/>
            <person name="Stajich J.E."/>
            <person name="Spatafora J.W."/>
            <person name="Visel A."/>
            <person name="Grigoriev I.V."/>
        </authorList>
    </citation>
    <scope>NUCLEOTIDE SEQUENCE [LARGE SCALE GENOMIC DNA]</scope>
    <source>
        <strain evidence="2 3">S4</strain>
    </source>
</reference>
<dbReference type="AlphaFoldDB" id="A0A1Y1WTF0"/>
<sequence length="510" mass="60417">MIKFLIFIKKNITEFFNRKITFMEKIYNSVEYNIYKYIKPNNNKKYDENINIPSPYNRNKNEKKENSDNKSLDLIKTCSNSWLKKLTDKNLVNNTNRNQTDTNTSIIYDDSNEDIYKSKRVFNENNVPIKQNNKRKGNIDTVINNNSNNSPRPQSKKLFNHKVSQSILNKENTKKDIKKENKKENNKNIKPVKDNNCVVPYNNVLIYQNNYVFSVLDIIDQSSILNLSLPYKEEDEEEESYKSFDFIEIYTFKSLISNIIKKNCLTKKKLSNAIAYEVLLKFCYKKRLIKCLESFVFNLNMKNQKTRLLNFNTHYTFRTLPEIVLIERMKDLFDKIIHDENDIFKSLINSSIEKEAIKLLKLYFYDIIKSNINTNIDKNNNHNHNKNHLNDGNNQNHNKNFENDSLSVASSSSFSEISLIEYNNLSKESYGNLHPVRTIDEKDPTLCYISSEENSINLNINKHSYPLIEKQHQNFIDIKDISKYIDIKSYLCRLSFIKIIRLFKYIEKHI</sequence>
<keyword evidence="3" id="KW-1185">Reference proteome</keyword>
<feature type="region of interest" description="Disordered" evidence="1">
    <location>
        <begin position="378"/>
        <end position="402"/>
    </location>
</feature>
<name>A0A1Y1WTF0_9FUNG</name>
<reference evidence="2 3" key="1">
    <citation type="submission" date="2016-08" db="EMBL/GenBank/DDBJ databases">
        <title>A Parts List for Fungal Cellulosomes Revealed by Comparative Genomics.</title>
        <authorList>
            <consortium name="DOE Joint Genome Institute"/>
            <person name="Haitjema C.H."/>
            <person name="Gilmore S.P."/>
            <person name="Henske J.K."/>
            <person name="Solomon K.V."/>
            <person name="De Groot R."/>
            <person name="Kuo A."/>
            <person name="Mondo S.J."/>
            <person name="Salamov A.A."/>
            <person name="Labutti K."/>
            <person name="Zhao Z."/>
            <person name="Chiniquy J."/>
            <person name="Barry K."/>
            <person name="Brewer H.M."/>
            <person name="Purvine S.O."/>
            <person name="Wright A.T."/>
            <person name="Boxma B."/>
            <person name="Van Alen T."/>
            <person name="Hackstein J.H."/>
            <person name="Baker S.E."/>
            <person name="Grigoriev I.V."/>
            <person name="O'Malley M.A."/>
        </authorList>
    </citation>
    <scope>NUCLEOTIDE SEQUENCE [LARGE SCALE GENOMIC DNA]</scope>
    <source>
        <strain evidence="2 3">S4</strain>
    </source>
</reference>
<evidence type="ECO:0000313" key="3">
    <source>
        <dbReference type="Proteomes" id="UP000193944"/>
    </source>
</evidence>
<dbReference type="Proteomes" id="UP000193944">
    <property type="component" value="Unassembled WGS sequence"/>
</dbReference>
<organism evidence="2 3">
    <name type="scientific">Anaeromyces robustus</name>
    <dbReference type="NCBI Taxonomy" id="1754192"/>
    <lineage>
        <taxon>Eukaryota</taxon>
        <taxon>Fungi</taxon>
        <taxon>Fungi incertae sedis</taxon>
        <taxon>Chytridiomycota</taxon>
        <taxon>Chytridiomycota incertae sedis</taxon>
        <taxon>Neocallimastigomycetes</taxon>
        <taxon>Neocallimastigales</taxon>
        <taxon>Neocallimastigaceae</taxon>
        <taxon>Anaeromyces</taxon>
    </lineage>
</organism>
<evidence type="ECO:0000313" key="2">
    <source>
        <dbReference type="EMBL" id="ORX76820.1"/>
    </source>
</evidence>
<accession>A0A1Y1WTF0</accession>
<protein>
    <submittedName>
        <fullName evidence="2">Uncharacterized protein</fullName>
    </submittedName>
</protein>